<dbReference type="PANTHER" id="PTHR48100">
    <property type="entry name" value="BROAD-SPECIFICITY PHOSPHATASE YOR283W-RELATED"/>
    <property type="match status" value="1"/>
</dbReference>
<evidence type="ECO:0000313" key="1">
    <source>
        <dbReference type="EMBL" id="OGY16571.1"/>
    </source>
</evidence>
<accession>A0A1G1VMF3</accession>
<dbReference type="InterPro" id="IPR050275">
    <property type="entry name" value="PGM_Phosphatase"/>
</dbReference>
<reference evidence="1 2" key="1">
    <citation type="journal article" date="2016" name="Nat. Commun.">
        <title>Thousands of microbial genomes shed light on interconnected biogeochemical processes in an aquifer system.</title>
        <authorList>
            <person name="Anantharaman K."/>
            <person name="Brown C.T."/>
            <person name="Hug L.A."/>
            <person name="Sharon I."/>
            <person name="Castelle C.J."/>
            <person name="Probst A.J."/>
            <person name="Thomas B.C."/>
            <person name="Singh A."/>
            <person name="Wilkins M.J."/>
            <person name="Karaoz U."/>
            <person name="Brodie E.L."/>
            <person name="Williams K.H."/>
            <person name="Hubbard S.S."/>
            <person name="Banfield J.F."/>
        </authorList>
    </citation>
    <scope>NUCLEOTIDE SEQUENCE [LARGE SCALE GENOMIC DNA]</scope>
</reference>
<protein>
    <recommendedName>
        <fullName evidence="3">Phosphoglycerate mutase</fullName>
    </recommendedName>
</protein>
<dbReference type="Proteomes" id="UP000179069">
    <property type="component" value="Unassembled WGS sequence"/>
</dbReference>
<dbReference type="InterPro" id="IPR029033">
    <property type="entry name" value="His_PPase_superfam"/>
</dbReference>
<dbReference type="SUPFAM" id="SSF53254">
    <property type="entry name" value="Phosphoglycerate mutase-like"/>
    <property type="match status" value="1"/>
</dbReference>
<organism evidence="1 2">
    <name type="scientific">Candidatus Chisholmbacteria bacterium RIFCSPHIGHO2_01_FULL_49_18</name>
    <dbReference type="NCBI Taxonomy" id="1797590"/>
    <lineage>
        <taxon>Bacteria</taxon>
        <taxon>Candidatus Chisholmiibacteriota</taxon>
    </lineage>
</organism>
<sequence>MKTIYLIRHGENEEQFGDPPLTKKGEQQANRIVLDNEIDIIYTSPSLRAVQTASIINEKLGVPQKVNALLKERLDMTDVPDLAYGEYRHLCYLSANDSNFVLPNGETGYTSGLRLEYLIAVTANQIDSAGVFVTHQGILSDFMRNKFSPEYLDEKYSHYSRMRADAFKNCSITKLLVDGNQYEIDYLASAKHLR</sequence>
<dbReference type="Gene3D" id="3.40.50.1240">
    <property type="entry name" value="Phosphoglycerate mutase-like"/>
    <property type="match status" value="1"/>
</dbReference>
<dbReference type="PANTHER" id="PTHR48100:SF44">
    <property type="entry name" value="PHOSPHATASE C1620.13-RELATED"/>
    <property type="match status" value="1"/>
</dbReference>
<comment type="caution">
    <text evidence="1">The sequence shown here is derived from an EMBL/GenBank/DDBJ whole genome shotgun (WGS) entry which is preliminary data.</text>
</comment>
<gene>
    <name evidence="1" type="ORF">A2785_03190</name>
</gene>
<dbReference type="SMART" id="SM00855">
    <property type="entry name" value="PGAM"/>
    <property type="match status" value="1"/>
</dbReference>
<dbReference type="AlphaFoldDB" id="A0A1G1VMF3"/>
<proteinExistence type="predicted"/>
<dbReference type="GO" id="GO:0016791">
    <property type="term" value="F:phosphatase activity"/>
    <property type="evidence" value="ECO:0007669"/>
    <property type="project" value="TreeGrafter"/>
</dbReference>
<dbReference type="Pfam" id="PF00300">
    <property type="entry name" value="His_Phos_1"/>
    <property type="match status" value="1"/>
</dbReference>
<dbReference type="InterPro" id="IPR013078">
    <property type="entry name" value="His_Pase_superF_clade-1"/>
</dbReference>
<name>A0A1G1VMF3_9BACT</name>
<dbReference type="GO" id="GO:0005829">
    <property type="term" value="C:cytosol"/>
    <property type="evidence" value="ECO:0007669"/>
    <property type="project" value="TreeGrafter"/>
</dbReference>
<evidence type="ECO:0008006" key="3">
    <source>
        <dbReference type="Google" id="ProtNLM"/>
    </source>
</evidence>
<dbReference type="CDD" id="cd07067">
    <property type="entry name" value="HP_PGM_like"/>
    <property type="match status" value="1"/>
</dbReference>
<evidence type="ECO:0000313" key="2">
    <source>
        <dbReference type="Proteomes" id="UP000179069"/>
    </source>
</evidence>
<dbReference type="EMBL" id="MHCI01000014">
    <property type="protein sequence ID" value="OGY16571.1"/>
    <property type="molecule type" value="Genomic_DNA"/>
</dbReference>